<dbReference type="AlphaFoldDB" id="A0A948W5G9"/>
<dbReference type="PROSITE" id="PS51463">
    <property type="entry name" value="P_GLUCOSE_ISOMERASE_3"/>
    <property type="match status" value="1"/>
</dbReference>
<dbReference type="GO" id="GO:0097367">
    <property type="term" value="F:carbohydrate derivative binding"/>
    <property type="evidence" value="ECO:0007669"/>
    <property type="project" value="InterPro"/>
</dbReference>
<comment type="catalytic activity">
    <reaction evidence="4">
        <text>alpha-D-glucose 6-phosphate = beta-D-fructose 6-phosphate</text>
        <dbReference type="Rhea" id="RHEA:11816"/>
        <dbReference type="ChEBI" id="CHEBI:57634"/>
        <dbReference type="ChEBI" id="CHEBI:58225"/>
        <dbReference type="EC" id="5.3.1.9"/>
    </reaction>
</comment>
<dbReference type="GO" id="GO:0005829">
    <property type="term" value="C:cytosol"/>
    <property type="evidence" value="ECO:0007669"/>
    <property type="project" value="TreeGrafter"/>
</dbReference>
<dbReference type="PANTHER" id="PTHR11469:SF1">
    <property type="entry name" value="GLUCOSE-6-PHOSPHATE ISOMERASE"/>
    <property type="match status" value="1"/>
</dbReference>
<evidence type="ECO:0000256" key="3">
    <source>
        <dbReference type="ARBA" id="ARBA00023235"/>
    </source>
</evidence>
<keyword evidence="2 4" id="KW-0324">Glycolysis</keyword>
<gene>
    <name evidence="5" type="ORF">KJ970_05680</name>
</gene>
<dbReference type="Proteomes" id="UP000777784">
    <property type="component" value="Unassembled WGS sequence"/>
</dbReference>
<keyword evidence="1 4" id="KW-0312">Gluconeogenesis</keyword>
<proteinExistence type="inferred from homology"/>
<dbReference type="Pfam" id="PF00342">
    <property type="entry name" value="PGI"/>
    <property type="match status" value="1"/>
</dbReference>
<dbReference type="EC" id="5.3.1.9" evidence="4"/>
<dbReference type="EMBL" id="JAHJDP010000031">
    <property type="protein sequence ID" value="MBU2690399.1"/>
    <property type="molecule type" value="Genomic_DNA"/>
</dbReference>
<evidence type="ECO:0000256" key="1">
    <source>
        <dbReference type="ARBA" id="ARBA00022432"/>
    </source>
</evidence>
<comment type="caution">
    <text evidence="5">The sequence shown here is derived from an EMBL/GenBank/DDBJ whole genome shotgun (WGS) entry which is preliminary data.</text>
</comment>
<dbReference type="InterPro" id="IPR001672">
    <property type="entry name" value="G6P_Isomerase"/>
</dbReference>
<comment type="pathway">
    <text evidence="4">Carbohydrate degradation; glycolysis; D-glyceraldehyde 3-phosphate and glycerone phosphate from D-glucose: step 2/4.</text>
</comment>
<evidence type="ECO:0000313" key="5">
    <source>
        <dbReference type="EMBL" id="MBU2690399.1"/>
    </source>
</evidence>
<dbReference type="GO" id="GO:0048029">
    <property type="term" value="F:monosaccharide binding"/>
    <property type="evidence" value="ECO:0007669"/>
    <property type="project" value="TreeGrafter"/>
</dbReference>
<organism evidence="5 6">
    <name type="scientific">Eiseniibacteriota bacterium</name>
    <dbReference type="NCBI Taxonomy" id="2212470"/>
    <lineage>
        <taxon>Bacteria</taxon>
        <taxon>Candidatus Eiseniibacteriota</taxon>
    </lineage>
</organism>
<comment type="similarity">
    <text evidence="4">Belongs to the GPI family.</text>
</comment>
<dbReference type="PRINTS" id="PR00662">
    <property type="entry name" value="G6PISOMERASE"/>
</dbReference>
<dbReference type="Gene3D" id="3.40.50.10490">
    <property type="entry name" value="Glucose-6-phosphate isomerase like protein, domain 1"/>
    <property type="match status" value="3"/>
</dbReference>
<evidence type="ECO:0000313" key="6">
    <source>
        <dbReference type="Proteomes" id="UP000777784"/>
    </source>
</evidence>
<evidence type="ECO:0000256" key="2">
    <source>
        <dbReference type="ARBA" id="ARBA00023152"/>
    </source>
</evidence>
<dbReference type="GO" id="GO:0006096">
    <property type="term" value="P:glycolytic process"/>
    <property type="evidence" value="ECO:0007669"/>
    <property type="project" value="UniProtKB-KW"/>
</dbReference>
<sequence length="572" mass="62654">MNLSTFNEENLTFDLGPYTKGIGEVLDDMAAEEILPRIWSFDHTVWKPDPREITNRLGWLLSPAGMREAIPGIKDTIGDLRRDGCTHAILMGMGGSSLAPEVFGKVFGNHSPLSTVLTVVDTTDPDAIHHETKLYDPATTLYIVSTKSGSTVETFSLFKHFWRHAVKKIGTVAAGGHFIAITDQGSMLEEMATRLKFRRIFLNDPNIGGRFSVLSHFGLVPAAMVGADPAKLLDRAIDMARHCGADGETTFNPGARLGAVLGELARLGRDKMTLLLSPVLAPFGAWVEQLIAESTGKDGRGILPVACEPAGPPEMYSDDRVFVEMRLEHELCPAGGYEKALREKHPWIRILLKDEYDLGAQFFLWEMATAVAGHCLEIQPFDQPDVESAKIAAREMVDAYMREGALPQSEPLLQEEGLQLFGDGEPCGGWIEHLRGFLMQSSPHSYIALQAYLEPTGKTTQFLTDIAARIRSKFNMTVTTGYGPRYLHSTGQLHKGDRGNGLFVQFTSDPRKDVPIPDEIGSDASSISFGVLKAAQALGDGEALRRAGRKVLRIHLGDRLFAGLETILKGLS</sequence>
<dbReference type="GO" id="GO:0006094">
    <property type="term" value="P:gluconeogenesis"/>
    <property type="evidence" value="ECO:0007669"/>
    <property type="project" value="UniProtKB-KW"/>
</dbReference>
<dbReference type="GO" id="GO:0004347">
    <property type="term" value="F:glucose-6-phosphate isomerase activity"/>
    <property type="evidence" value="ECO:0007669"/>
    <property type="project" value="UniProtKB-EC"/>
</dbReference>
<evidence type="ECO:0000256" key="4">
    <source>
        <dbReference type="RuleBase" id="RU000612"/>
    </source>
</evidence>
<dbReference type="PANTHER" id="PTHR11469">
    <property type="entry name" value="GLUCOSE-6-PHOSPHATE ISOMERASE"/>
    <property type="match status" value="1"/>
</dbReference>
<reference evidence="5" key="1">
    <citation type="submission" date="2021-05" db="EMBL/GenBank/DDBJ databases">
        <title>Energy efficiency and biological interactions define the core microbiome of deep oligotrophic groundwater.</title>
        <authorList>
            <person name="Mehrshad M."/>
            <person name="Lopez-Fernandez M."/>
            <person name="Bell E."/>
            <person name="Bernier-Latmani R."/>
            <person name="Bertilsson S."/>
            <person name="Dopson M."/>
        </authorList>
    </citation>
    <scope>NUCLEOTIDE SEQUENCE</scope>
    <source>
        <strain evidence="5">Modern_marine.mb.64</strain>
    </source>
</reference>
<keyword evidence="3 4" id="KW-0413">Isomerase</keyword>
<dbReference type="InterPro" id="IPR046348">
    <property type="entry name" value="SIS_dom_sf"/>
</dbReference>
<dbReference type="SUPFAM" id="SSF53697">
    <property type="entry name" value="SIS domain"/>
    <property type="match status" value="1"/>
</dbReference>
<accession>A0A948W5G9</accession>
<protein>
    <recommendedName>
        <fullName evidence="4">Glucose-6-phosphate isomerase</fullName>
        <ecNumber evidence="4">5.3.1.9</ecNumber>
    </recommendedName>
</protein>
<dbReference type="GO" id="GO:0051156">
    <property type="term" value="P:glucose 6-phosphate metabolic process"/>
    <property type="evidence" value="ECO:0007669"/>
    <property type="project" value="TreeGrafter"/>
</dbReference>
<name>A0A948W5G9_UNCEI</name>